<keyword evidence="3" id="KW-1185">Reference proteome</keyword>
<dbReference type="EMBL" id="JAMQOM010000015">
    <property type="protein sequence ID" value="MDS0223475.1"/>
    <property type="molecule type" value="Genomic_DNA"/>
</dbReference>
<dbReference type="SUPFAM" id="SSF81301">
    <property type="entry name" value="Nucleotidyltransferase"/>
    <property type="match status" value="1"/>
</dbReference>
<dbReference type="Gene3D" id="3.30.460.10">
    <property type="entry name" value="Beta Polymerase, domain 2"/>
    <property type="match status" value="1"/>
</dbReference>
<evidence type="ECO:0000259" key="1">
    <source>
        <dbReference type="Pfam" id="PF18765"/>
    </source>
</evidence>
<feature type="domain" description="Polymerase beta nucleotidyltransferase" evidence="1">
    <location>
        <begin position="21"/>
        <end position="104"/>
    </location>
</feature>
<dbReference type="Proteomes" id="UP001253439">
    <property type="component" value="Unassembled WGS sequence"/>
</dbReference>
<dbReference type="InterPro" id="IPR041633">
    <property type="entry name" value="Polbeta"/>
</dbReference>
<dbReference type="PANTHER" id="PTHR43852:SF3">
    <property type="entry name" value="NUCLEOTIDYLTRANSFERASE"/>
    <property type="match status" value="1"/>
</dbReference>
<sequence length="143" mass="15950">MTIPGDRSEVLDEIAASVCPDPDVEYVVVFGSQVSGEPTASSDLDLAVKFVDDLSDREQFQKRCFLSGNLQREDAPFIDVTDIEALPLDVAHDVVNGELVCGDEEAFEQFKAEIEAEFSEQRETIRRQQRDIIDRIAEDGLRG</sequence>
<dbReference type="InterPro" id="IPR052930">
    <property type="entry name" value="TA_antitoxin_MntA"/>
</dbReference>
<dbReference type="InterPro" id="IPR043519">
    <property type="entry name" value="NT_sf"/>
</dbReference>
<dbReference type="NCBIfam" id="NF047752">
    <property type="entry name" value="MntA_antitoxin"/>
    <property type="match status" value="1"/>
</dbReference>
<dbReference type="AlphaFoldDB" id="A0AAE4JJ96"/>
<comment type="caution">
    <text evidence="2">The sequence shown here is derived from an EMBL/GenBank/DDBJ whole genome shotgun (WGS) entry which is preliminary data.</text>
</comment>
<evidence type="ECO:0000313" key="2">
    <source>
        <dbReference type="EMBL" id="MDS0223475.1"/>
    </source>
</evidence>
<accession>A0AAE4JJ96</accession>
<proteinExistence type="predicted"/>
<dbReference type="Pfam" id="PF18765">
    <property type="entry name" value="Polbeta"/>
    <property type="match status" value="1"/>
</dbReference>
<dbReference type="RefSeq" id="WP_310898005.1">
    <property type="nucleotide sequence ID" value="NZ_JAMQOM010000015.1"/>
</dbReference>
<evidence type="ECO:0000313" key="3">
    <source>
        <dbReference type="Proteomes" id="UP001253439"/>
    </source>
</evidence>
<reference evidence="2 3" key="1">
    <citation type="submission" date="2022-06" db="EMBL/GenBank/DDBJ databases">
        <title>Haloarcula sp. a new haloarchaeum isolate from saline soil.</title>
        <authorList>
            <person name="Strakova D."/>
            <person name="Galisteo C."/>
            <person name="Sanchez-Porro C."/>
            <person name="Ventosa A."/>
        </authorList>
    </citation>
    <scope>NUCLEOTIDE SEQUENCE [LARGE SCALE GENOMIC DNA]</scope>
    <source>
        <strain evidence="2 3">S1AR25-5A</strain>
    </source>
</reference>
<organism evidence="2 3">
    <name type="scientific">Haloarcula terrestris</name>
    <dbReference type="NCBI Taxonomy" id="2950533"/>
    <lineage>
        <taxon>Archaea</taxon>
        <taxon>Methanobacteriati</taxon>
        <taxon>Methanobacteriota</taxon>
        <taxon>Stenosarchaea group</taxon>
        <taxon>Halobacteria</taxon>
        <taxon>Halobacteriales</taxon>
        <taxon>Haloarculaceae</taxon>
        <taxon>Haloarcula</taxon>
    </lineage>
</organism>
<name>A0AAE4JJ96_9EURY</name>
<dbReference type="CDD" id="cd05403">
    <property type="entry name" value="NT_KNTase_like"/>
    <property type="match status" value="1"/>
</dbReference>
<dbReference type="PANTHER" id="PTHR43852">
    <property type="entry name" value="NUCLEOTIDYLTRANSFERASE"/>
    <property type="match status" value="1"/>
</dbReference>
<gene>
    <name evidence="2" type="ORF">NDI54_19225</name>
</gene>
<protein>
    <submittedName>
        <fullName evidence="2">Nucleotidyltransferase domain-containing protein</fullName>
    </submittedName>
</protein>